<protein>
    <submittedName>
        <fullName evidence="6">Iron complex transport system ATP-binding protein</fullName>
    </submittedName>
</protein>
<dbReference type="Proteomes" id="UP000242999">
    <property type="component" value="Unassembled WGS sequence"/>
</dbReference>
<dbReference type="FunFam" id="3.40.50.300:FF:000134">
    <property type="entry name" value="Iron-enterobactin ABC transporter ATP-binding protein"/>
    <property type="match status" value="1"/>
</dbReference>
<evidence type="ECO:0000313" key="6">
    <source>
        <dbReference type="EMBL" id="SEI80147.1"/>
    </source>
</evidence>
<dbReference type="PANTHER" id="PTHR42794">
    <property type="entry name" value="HEMIN IMPORT ATP-BINDING PROTEIN HMUV"/>
    <property type="match status" value="1"/>
</dbReference>
<dbReference type="GO" id="GO:0016887">
    <property type="term" value="F:ATP hydrolysis activity"/>
    <property type="evidence" value="ECO:0007669"/>
    <property type="project" value="InterPro"/>
</dbReference>
<dbReference type="PANTHER" id="PTHR42794:SF2">
    <property type="entry name" value="ABC TRANSPORTER ATP-BINDING PROTEIN"/>
    <property type="match status" value="1"/>
</dbReference>
<proteinExistence type="inferred from homology"/>
<gene>
    <name evidence="6" type="ORF">SAMN05421831_110125</name>
</gene>
<evidence type="ECO:0000256" key="2">
    <source>
        <dbReference type="ARBA" id="ARBA00022448"/>
    </source>
</evidence>
<sequence>MISVQQISYELSGKILIQPMSFTIHQGEVLGLIGPNGSGKSTLLRLLAKMIQPTGGQILFKGQPLQTLKANALARQMAFVTQQAETHDRIQVRDAVELGRTPWLSMRNPWSERDDMIVDQAMQALNIQHLGHRVWQTLSGGERQRVHLARALAQEPEMLLLDEPTNHLDIQNQLAILQLVEVLQTTIVVALHDLNQAYRCDRLFMLQAGHLVASGRPETVLTPENIQQVFGVNIKIIQDDSLQRPVLHFF</sequence>
<dbReference type="PROSITE" id="PS50893">
    <property type="entry name" value="ABC_TRANSPORTER_2"/>
    <property type="match status" value="1"/>
</dbReference>
<comment type="similarity">
    <text evidence="1">Belongs to the ABC transporter superfamily.</text>
</comment>
<reference evidence="7" key="1">
    <citation type="submission" date="2016-10" db="EMBL/GenBank/DDBJ databases">
        <authorList>
            <person name="Varghese N."/>
            <person name="Submissions S."/>
        </authorList>
    </citation>
    <scope>NUCLEOTIDE SEQUENCE [LARGE SCALE GENOMIC DNA]</scope>
    <source>
        <strain evidence="7">DSM 7165</strain>
    </source>
</reference>
<dbReference type="SUPFAM" id="SSF52540">
    <property type="entry name" value="P-loop containing nucleoside triphosphate hydrolases"/>
    <property type="match status" value="1"/>
</dbReference>
<dbReference type="STRING" id="64971.SAMN05421831_110125"/>
<dbReference type="InterPro" id="IPR003439">
    <property type="entry name" value="ABC_transporter-like_ATP-bd"/>
</dbReference>
<dbReference type="EMBL" id="FNYH01000010">
    <property type="protein sequence ID" value="SEI80147.1"/>
    <property type="molecule type" value="Genomic_DNA"/>
</dbReference>
<evidence type="ECO:0000259" key="5">
    <source>
        <dbReference type="PROSITE" id="PS50893"/>
    </source>
</evidence>
<evidence type="ECO:0000256" key="3">
    <source>
        <dbReference type="ARBA" id="ARBA00022741"/>
    </source>
</evidence>
<dbReference type="Gene3D" id="3.40.50.300">
    <property type="entry name" value="P-loop containing nucleotide triphosphate hydrolases"/>
    <property type="match status" value="1"/>
</dbReference>
<keyword evidence="2" id="KW-0813">Transport</keyword>
<dbReference type="AlphaFoldDB" id="A0A1H6TSD4"/>
<evidence type="ECO:0000256" key="4">
    <source>
        <dbReference type="ARBA" id="ARBA00022840"/>
    </source>
</evidence>
<keyword evidence="7" id="KW-1185">Reference proteome</keyword>
<evidence type="ECO:0000256" key="1">
    <source>
        <dbReference type="ARBA" id="ARBA00005417"/>
    </source>
</evidence>
<keyword evidence="4 6" id="KW-0067">ATP-binding</keyword>
<dbReference type="SMART" id="SM00382">
    <property type="entry name" value="AAA"/>
    <property type="match status" value="1"/>
</dbReference>
<feature type="domain" description="ABC transporter" evidence="5">
    <location>
        <begin position="2"/>
        <end position="233"/>
    </location>
</feature>
<evidence type="ECO:0000313" key="7">
    <source>
        <dbReference type="Proteomes" id="UP000242999"/>
    </source>
</evidence>
<dbReference type="Pfam" id="PF00005">
    <property type="entry name" value="ABC_tran"/>
    <property type="match status" value="1"/>
</dbReference>
<keyword evidence="3" id="KW-0547">Nucleotide-binding</keyword>
<dbReference type="InterPro" id="IPR027417">
    <property type="entry name" value="P-loop_NTPase"/>
</dbReference>
<dbReference type="InterPro" id="IPR003593">
    <property type="entry name" value="AAA+_ATPase"/>
</dbReference>
<dbReference type="CDD" id="cd03214">
    <property type="entry name" value="ABC_Iron-Siderophores_B12_Hemin"/>
    <property type="match status" value="1"/>
</dbReference>
<accession>A0A1H6TSD4</accession>
<name>A0A1H6TSD4_9GAMM</name>
<organism evidence="6 7">
    <name type="scientific">Allopseudospirillum japonicum</name>
    <dbReference type="NCBI Taxonomy" id="64971"/>
    <lineage>
        <taxon>Bacteria</taxon>
        <taxon>Pseudomonadati</taxon>
        <taxon>Pseudomonadota</taxon>
        <taxon>Gammaproteobacteria</taxon>
        <taxon>Oceanospirillales</taxon>
        <taxon>Oceanospirillaceae</taxon>
        <taxon>Allopseudospirillum</taxon>
    </lineage>
</organism>
<dbReference type="GO" id="GO:0005524">
    <property type="term" value="F:ATP binding"/>
    <property type="evidence" value="ECO:0007669"/>
    <property type="project" value="UniProtKB-KW"/>
</dbReference>
<dbReference type="OrthoDB" id="6461291at2"/>